<evidence type="ECO:0000313" key="3">
    <source>
        <dbReference type="EMBL" id="KAL3697771.1"/>
    </source>
</evidence>
<organism evidence="3 4">
    <name type="scientific">Riccia sorocarpa</name>
    <dbReference type="NCBI Taxonomy" id="122646"/>
    <lineage>
        <taxon>Eukaryota</taxon>
        <taxon>Viridiplantae</taxon>
        <taxon>Streptophyta</taxon>
        <taxon>Embryophyta</taxon>
        <taxon>Marchantiophyta</taxon>
        <taxon>Marchantiopsida</taxon>
        <taxon>Marchantiidae</taxon>
        <taxon>Marchantiales</taxon>
        <taxon>Ricciaceae</taxon>
        <taxon>Riccia</taxon>
    </lineage>
</organism>
<accession>A0ABD3I3C8</accession>
<reference evidence="3 4" key="1">
    <citation type="submission" date="2024-09" db="EMBL/GenBank/DDBJ databases">
        <title>Chromosome-scale assembly of Riccia sorocarpa.</title>
        <authorList>
            <person name="Paukszto L."/>
        </authorList>
    </citation>
    <scope>NUCLEOTIDE SEQUENCE [LARGE SCALE GENOMIC DNA]</scope>
    <source>
        <strain evidence="3">LP-2024</strain>
        <tissue evidence="3">Aerial parts of the thallus</tissue>
    </source>
</reference>
<protein>
    <recommendedName>
        <fullName evidence="2">HMA domain-containing protein</fullName>
    </recommendedName>
</protein>
<dbReference type="EMBL" id="JBJQOH010000002">
    <property type="protein sequence ID" value="KAL3697771.1"/>
    <property type="molecule type" value="Genomic_DNA"/>
</dbReference>
<evidence type="ECO:0000256" key="1">
    <source>
        <dbReference type="ARBA" id="ARBA00022723"/>
    </source>
</evidence>
<comment type="caution">
    <text evidence="3">The sequence shown here is derived from an EMBL/GenBank/DDBJ whole genome shotgun (WGS) entry which is preliminary data.</text>
</comment>
<sequence length="118" mass="13542">MSIYSNELFQSGLNPSLWYLGYDEPWILKPAPPPEKKPEPEVKKPEKGVIELRMPLSCEGCKDRVSKHLKEIDGVNSVDCDLMKQKVVVKGDVKPEKVLQMAKQISKRAEFWDSKEKK</sequence>
<proteinExistence type="predicted"/>
<dbReference type="PROSITE" id="PS50846">
    <property type="entry name" value="HMA_2"/>
    <property type="match status" value="1"/>
</dbReference>
<evidence type="ECO:0000259" key="2">
    <source>
        <dbReference type="PROSITE" id="PS50846"/>
    </source>
</evidence>
<dbReference type="Pfam" id="PF00403">
    <property type="entry name" value="HMA"/>
    <property type="match status" value="1"/>
</dbReference>
<dbReference type="AlphaFoldDB" id="A0ABD3I3C8"/>
<dbReference type="Gene3D" id="3.30.70.100">
    <property type="match status" value="1"/>
</dbReference>
<keyword evidence="1" id="KW-0479">Metal-binding</keyword>
<dbReference type="GO" id="GO:0046872">
    <property type="term" value="F:metal ion binding"/>
    <property type="evidence" value="ECO:0007669"/>
    <property type="project" value="UniProtKB-KW"/>
</dbReference>
<gene>
    <name evidence="3" type="ORF">R1sor_011847</name>
</gene>
<dbReference type="PANTHER" id="PTHR22814:SF287">
    <property type="entry name" value="COPPER TRANSPORT PROTEIN ATX1"/>
    <property type="match status" value="1"/>
</dbReference>
<keyword evidence="4" id="KW-1185">Reference proteome</keyword>
<dbReference type="CDD" id="cd00371">
    <property type="entry name" value="HMA"/>
    <property type="match status" value="1"/>
</dbReference>
<name>A0ABD3I3C8_9MARC</name>
<feature type="domain" description="HMA" evidence="2">
    <location>
        <begin position="47"/>
        <end position="110"/>
    </location>
</feature>
<dbReference type="SUPFAM" id="SSF55008">
    <property type="entry name" value="HMA, heavy metal-associated domain"/>
    <property type="match status" value="1"/>
</dbReference>
<dbReference type="InterPro" id="IPR036163">
    <property type="entry name" value="HMA_dom_sf"/>
</dbReference>
<dbReference type="PANTHER" id="PTHR22814">
    <property type="entry name" value="COPPER TRANSPORT PROTEIN ATOX1-RELATED"/>
    <property type="match status" value="1"/>
</dbReference>
<dbReference type="InterPro" id="IPR006121">
    <property type="entry name" value="HMA_dom"/>
</dbReference>
<dbReference type="Proteomes" id="UP001633002">
    <property type="component" value="Unassembled WGS sequence"/>
</dbReference>
<evidence type="ECO:0000313" key="4">
    <source>
        <dbReference type="Proteomes" id="UP001633002"/>
    </source>
</evidence>